<dbReference type="InterPro" id="IPR023198">
    <property type="entry name" value="PGP-like_dom2"/>
</dbReference>
<evidence type="ECO:0000313" key="2">
    <source>
        <dbReference type="Proteomes" id="UP001589747"/>
    </source>
</evidence>
<dbReference type="InterPro" id="IPR023214">
    <property type="entry name" value="HAD_sf"/>
</dbReference>
<accession>A0ABV5KTE6</accession>
<dbReference type="PANTHER" id="PTHR43611">
    <property type="entry name" value="ALPHA-D-GLUCOSE 1-PHOSPHATE PHOSPHATASE"/>
    <property type="match status" value="1"/>
</dbReference>
<dbReference type="NCBIfam" id="TIGR01549">
    <property type="entry name" value="HAD-SF-IA-v1"/>
    <property type="match status" value="1"/>
</dbReference>
<proteinExistence type="predicted"/>
<dbReference type="Proteomes" id="UP001589747">
    <property type="component" value="Unassembled WGS sequence"/>
</dbReference>
<dbReference type="EC" id="3.1.3.-" evidence="1"/>
<dbReference type="NCBIfam" id="TIGR01509">
    <property type="entry name" value="HAD-SF-IA-v3"/>
    <property type="match status" value="1"/>
</dbReference>
<dbReference type="Gene3D" id="1.10.150.240">
    <property type="entry name" value="Putative phosphatase, domain 2"/>
    <property type="match status" value="1"/>
</dbReference>
<keyword evidence="1" id="KW-0378">Hydrolase</keyword>
<reference evidence="1 2" key="1">
    <citation type="submission" date="2024-09" db="EMBL/GenBank/DDBJ databases">
        <authorList>
            <person name="Sun Q."/>
            <person name="Mori K."/>
        </authorList>
    </citation>
    <scope>NUCLEOTIDE SEQUENCE [LARGE SCALE GENOMIC DNA]</scope>
    <source>
        <strain evidence="1 2">TISTR 2452</strain>
    </source>
</reference>
<dbReference type="Pfam" id="PF00702">
    <property type="entry name" value="Hydrolase"/>
    <property type="match status" value="1"/>
</dbReference>
<dbReference type="RefSeq" id="WP_377497887.1">
    <property type="nucleotide sequence ID" value="NZ_JBHMDO010000034.1"/>
</dbReference>
<dbReference type="EMBL" id="JBHMDO010000034">
    <property type="protein sequence ID" value="MFB9328502.1"/>
    <property type="molecule type" value="Genomic_DNA"/>
</dbReference>
<organism evidence="1 2">
    <name type="scientific">Paenibacillus aurantiacus</name>
    <dbReference type="NCBI Taxonomy" id="1936118"/>
    <lineage>
        <taxon>Bacteria</taxon>
        <taxon>Bacillati</taxon>
        <taxon>Bacillota</taxon>
        <taxon>Bacilli</taxon>
        <taxon>Bacillales</taxon>
        <taxon>Paenibacillaceae</taxon>
        <taxon>Paenibacillus</taxon>
    </lineage>
</organism>
<dbReference type="SUPFAM" id="SSF56784">
    <property type="entry name" value="HAD-like"/>
    <property type="match status" value="1"/>
</dbReference>
<protein>
    <submittedName>
        <fullName evidence="1">HAD family hydrolase</fullName>
        <ecNumber evidence="1">3.1.3.-</ecNumber>
    </submittedName>
</protein>
<name>A0ABV5KTE6_9BACL</name>
<dbReference type="Gene3D" id="3.40.50.1000">
    <property type="entry name" value="HAD superfamily/HAD-like"/>
    <property type="match status" value="1"/>
</dbReference>
<dbReference type="InterPro" id="IPR006439">
    <property type="entry name" value="HAD-SF_hydro_IA"/>
</dbReference>
<dbReference type="InterPro" id="IPR036412">
    <property type="entry name" value="HAD-like_sf"/>
</dbReference>
<keyword evidence="2" id="KW-1185">Reference proteome</keyword>
<comment type="caution">
    <text evidence="1">The sequence shown here is derived from an EMBL/GenBank/DDBJ whole genome shotgun (WGS) entry which is preliminary data.</text>
</comment>
<dbReference type="GO" id="GO:0016787">
    <property type="term" value="F:hydrolase activity"/>
    <property type="evidence" value="ECO:0007669"/>
    <property type="project" value="UniProtKB-KW"/>
</dbReference>
<gene>
    <name evidence="1" type="ORF">ACFFSY_21425</name>
</gene>
<sequence length="201" mass="22189">MKPQLVLDAGGVLVSNLSPLFWEQLCEHASIDYDVIVPHYKTSMSAALWRGEVSETEFWAWLAGGYPGVNETAARQLLMSNLVRLDALDCLAVWRTRADLHLLSNHRTEWLLPVLEKELHLFSSITISSEIGSAKPQPEMFRVASSKLPAGAQVLFVDDQPRNLQVAAELGWTTLLADADGNWVEEVGTLLGFEATATCRG</sequence>
<evidence type="ECO:0000313" key="1">
    <source>
        <dbReference type="EMBL" id="MFB9328502.1"/>
    </source>
</evidence>
<dbReference type="PANTHER" id="PTHR43611:SF3">
    <property type="entry name" value="FLAVIN MONONUCLEOTIDE HYDROLASE 1, CHLOROPLATIC"/>
    <property type="match status" value="1"/>
</dbReference>